<feature type="compositionally biased region" description="Low complexity" evidence="7">
    <location>
        <begin position="610"/>
        <end position="621"/>
    </location>
</feature>
<keyword evidence="10" id="KW-1185">Reference proteome</keyword>
<feature type="domain" description="LIM zinc-binding" evidence="8">
    <location>
        <begin position="507"/>
        <end position="568"/>
    </location>
</feature>
<dbReference type="Ensembl" id="ENSCMMT00000020624.1">
    <property type="protein sequence ID" value="ENSCMMP00000018792.1"/>
    <property type="gene ID" value="ENSCMMG00000011858.1"/>
</dbReference>
<feature type="compositionally biased region" description="Low complexity" evidence="7">
    <location>
        <begin position="214"/>
        <end position="230"/>
    </location>
</feature>
<evidence type="ECO:0000313" key="9">
    <source>
        <dbReference type="Ensembl" id="ENSCMMP00000018792.1"/>
    </source>
</evidence>
<feature type="compositionally biased region" description="Low complexity" evidence="7">
    <location>
        <begin position="327"/>
        <end position="345"/>
    </location>
</feature>
<dbReference type="Pfam" id="PF00412">
    <property type="entry name" value="LIM"/>
    <property type="match status" value="2"/>
</dbReference>
<dbReference type="CDD" id="cd09471">
    <property type="entry name" value="LIM2_Isl2"/>
    <property type="match status" value="1"/>
</dbReference>
<feature type="compositionally biased region" description="Gly residues" evidence="7">
    <location>
        <begin position="254"/>
        <end position="266"/>
    </location>
</feature>
<feature type="compositionally biased region" description="Low complexity" evidence="7">
    <location>
        <begin position="798"/>
        <end position="811"/>
    </location>
</feature>
<dbReference type="InterPro" id="IPR047169">
    <property type="entry name" value="ISL1/2-like"/>
</dbReference>
<dbReference type="GO" id="GO:0005634">
    <property type="term" value="C:nucleus"/>
    <property type="evidence" value="ECO:0007669"/>
    <property type="project" value="UniProtKB-SubCell"/>
</dbReference>
<organism evidence="9 10">
    <name type="scientific">Cairina moschata</name>
    <name type="common">Muscovy duck</name>
    <dbReference type="NCBI Taxonomy" id="8855"/>
    <lineage>
        <taxon>Eukaryota</taxon>
        <taxon>Metazoa</taxon>
        <taxon>Chordata</taxon>
        <taxon>Craniata</taxon>
        <taxon>Vertebrata</taxon>
        <taxon>Euteleostomi</taxon>
        <taxon>Archelosauria</taxon>
        <taxon>Archosauria</taxon>
        <taxon>Dinosauria</taxon>
        <taxon>Saurischia</taxon>
        <taxon>Theropoda</taxon>
        <taxon>Coelurosauria</taxon>
        <taxon>Aves</taxon>
        <taxon>Neognathae</taxon>
        <taxon>Galloanserae</taxon>
        <taxon>Anseriformes</taxon>
        <taxon>Anatidae</taxon>
        <taxon>Anatinae</taxon>
        <taxon>Cairina</taxon>
    </lineage>
</organism>
<dbReference type="PROSITE" id="PS50023">
    <property type="entry name" value="LIM_DOMAIN_2"/>
    <property type="match status" value="2"/>
</dbReference>
<dbReference type="GO" id="GO:0007409">
    <property type="term" value="P:axonogenesis"/>
    <property type="evidence" value="ECO:0007669"/>
    <property type="project" value="TreeGrafter"/>
</dbReference>
<feature type="region of interest" description="Disordered" evidence="7">
    <location>
        <begin position="66"/>
        <end position="145"/>
    </location>
</feature>
<dbReference type="PROSITE" id="PS00478">
    <property type="entry name" value="LIM_DOMAIN_1"/>
    <property type="match status" value="1"/>
</dbReference>
<dbReference type="FunFam" id="2.10.110.10:FF:000068">
    <property type="entry name" value="Insulin gene enhancer protein ISL-2"/>
    <property type="match status" value="1"/>
</dbReference>
<dbReference type="AlphaFoldDB" id="A0A8C3GLR5"/>
<dbReference type="PANTHER" id="PTHR24204">
    <property type="entry name" value="INSULIN GENE ENHANCER PROTEIN"/>
    <property type="match status" value="1"/>
</dbReference>
<name>A0A8C3GLR5_CAIMO</name>
<dbReference type="FunFam" id="2.10.110.10:FF:000034">
    <property type="entry name" value="Insulin gene enhancer protein ISL"/>
    <property type="match status" value="1"/>
</dbReference>
<dbReference type="CDD" id="cd09366">
    <property type="entry name" value="LIM1_Isl"/>
    <property type="match status" value="1"/>
</dbReference>
<keyword evidence="4 6" id="KW-0862">Zinc</keyword>
<feature type="compositionally biased region" description="Low complexity" evidence="7">
    <location>
        <begin position="240"/>
        <end position="253"/>
    </location>
</feature>
<reference evidence="9" key="1">
    <citation type="submission" date="2018-09" db="EMBL/GenBank/DDBJ databases">
        <title>Common duck and Muscovy duck high density SNP chip.</title>
        <authorList>
            <person name="Vignal A."/>
            <person name="Thebault N."/>
            <person name="Warren W.C."/>
        </authorList>
    </citation>
    <scope>NUCLEOTIDE SEQUENCE [LARGE SCALE GENOMIC DNA]</scope>
</reference>
<feature type="region of interest" description="Disordered" evidence="7">
    <location>
        <begin position="565"/>
        <end position="851"/>
    </location>
</feature>
<evidence type="ECO:0000256" key="1">
    <source>
        <dbReference type="ARBA" id="ARBA00004123"/>
    </source>
</evidence>
<feature type="compositionally biased region" description="Pro residues" evidence="7">
    <location>
        <begin position="828"/>
        <end position="851"/>
    </location>
</feature>
<dbReference type="Gene3D" id="2.10.110.10">
    <property type="entry name" value="Cysteine Rich Protein"/>
    <property type="match status" value="2"/>
</dbReference>
<protein>
    <recommendedName>
        <fullName evidence="8">LIM zinc-binding domain-containing protein</fullName>
    </recommendedName>
</protein>
<feature type="compositionally biased region" description="Low complexity" evidence="7">
    <location>
        <begin position="82"/>
        <end position="108"/>
    </location>
</feature>
<feature type="compositionally biased region" description="Basic and acidic residues" evidence="7">
    <location>
        <begin position="111"/>
        <end position="125"/>
    </location>
</feature>
<keyword evidence="3 6" id="KW-0479">Metal-binding</keyword>
<evidence type="ECO:0000313" key="10">
    <source>
        <dbReference type="Proteomes" id="UP000694556"/>
    </source>
</evidence>
<feature type="compositionally biased region" description="Basic and acidic residues" evidence="7">
    <location>
        <begin position="717"/>
        <end position="732"/>
    </location>
</feature>
<keyword evidence="5 6" id="KW-0440">LIM domain</keyword>
<accession>A0A8C3GLR5</accession>
<proteinExistence type="predicted"/>
<dbReference type="GO" id="GO:0046872">
    <property type="term" value="F:metal ion binding"/>
    <property type="evidence" value="ECO:0007669"/>
    <property type="project" value="UniProtKB-KW"/>
</dbReference>
<dbReference type="GO" id="GO:0000981">
    <property type="term" value="F:DNA-binding transcription factor activity, RNA polymerase II-specific"/>
    <property type="evidence" value="ECO:0007669"/>
    <property type="project" value="InterPro"/>
</dbReference>
<dbReference type="InterPro" id="IPR001781">
    <property type="entry name" value="Znf_LIM"/>
</dbReference>
<evidence type="ECO:0000256" key="3">
    <source>
        <dbReference type="ARBA" id="ARBA00022723"/>
    </source>
</evidence>
<evidence type="ECO:0000259" key="8">
    <source>
        <dbReference type="PROSITE" id="PS50023"/>
    </source>
</evidence>
<feature type="compositionally biased region" description="Low complexity" evidence="7">
    <location>
        <begin position="284"/>
        <end position="293"/>
    </location>
</feature>
<dbReference type="InterPro" id="IPR047244">
    <property type="entry name" value="ISL1/2-like_LIM1"/>
</dbReference>
<feature type="domain" description="LIM zinc-binding" evidence="8">
    <location>
        <begin position="444"/>
        <end position="506"/>
    </location>
</feature>
<evidence type="ECO:0000256" key="2">
    <source>
        <dbReference type="ARBA" id="ARBA00022473"/>
    </source>
</evidence>
<dbReference type="SUPFAM" id="SSF57716">
    <property type="entry name" value="Glucocorticoid receptor-like (DNA-binding domain)"/>
    <property type="match status" value="2"/>
</dbReference>
<dbReference type="SMART" id="SM00132">
    <property type="entry name" value="LIM"/>
    <property type="match status" value="2"/>
</dbReference>
<evidence type="ECO:0000256" key="4">
    <source>
        <dbReference type="ARBA" id="ARBA00022833"/>
    </source>
</evidence>
<evidence type="ECO:0000256" key="5">
    <source>
        <dbReference type="ARBA" id="ARBA00023038"/>
    </source>
</evidence>
<feature type="compositionally biased region" description="Basic and acidic residues" evidence="7">
    <location>
        <begin position="192"/>
        <end position="213"/>
    </location>
</feature>
<reference evidence="9" key="2">
    <citation type="submission" date="2025-08" db="UniProtKB">
        <authorList>
            <consortium name="Ensembl"/>
        </authorList>
    </citation>
    <scope>IDENTIFICATION</scope>
</reference>
<feature type="region of interest" description="Disordered" evidence="7">
    <location>
        <begin position="169"/>
        <end position="415"/>
    </location>
</feature>
<keyword evidence="2" id="KW-0217">Developmental protein</keyword>
<dbReference type="GO" id="GO:0048665">
    <property type="term" value="P:neuron fate specification"/>
    <property type="evidence" value="ECO:0007669"/>
    <property type="project" value="InterPro"/>
</dbReference>
<feature type="compositionally biased region" description="Basic and acidic residues" evidence="7">
    <location>
        <begin position="650"/>
        <end position="676"/>
    </location>
</feature>
<feature type="compositionally biased region" description="Low complexity" evidence="7">
    <location>
        <begin position="568"/>
        <end position="598"/>
    </location>
</feature>
<comment type="subcellular location">
    <subcellularLocation>
        <location evidence="1">Nucleus</location>
    </subcellularLocation>
</comment>
<dbReference type="PANTHER" id="PTHR24204:SF2">
    <property type="entry name" value="INSULIN GENE ENHANCER PROTEIN ISL-2"/>
    <property type="match status" value="1"/>
</dbReference>
<evidence type="ECO:0000256" key="6">
    <source>
        <dbReference type="PROSITE-ProRule" id="PRU00125"/>
    </source>
</evidence>
<dbReference type="GO" id="GO:0000987">
    <property type="term" value="F:cis-regulatory region sequence-specific DNA binding"/>
    <property type="evidence" value="ECO:0007669"/>
    <property type="project" value="TreeGrafter"/>
</dbReference>
<evidence type="ECO:0000256" key="7">
    <source>
        <dbReference type="SAM" id="MobiDB-lite"/>
    </source>
</evidence>
<sequence>MLRSPGDACPCWGGHHKHVLPLSSCSVVTTLLSAPPGGPKGAAGAAASWGAWVKQTNLSVWLSQPASPLSELPASRTDRASGSETSASAESPSCPSARSRASTACPSRVAVDSHHAALHPPDARLGRRRRLHGGEGRGRAPRTAAVAIPARPSFYRALELLPAMRREVSGNLKPSQRPPRRSAHFAANAQEARGDRGRGGGAGRTERKGESRGCRGAAASGAAPHPRLAASPGPPGGCRRGPTAEHGAAPGAPAGRGTGGAEGTGPGRRRALRDGAAGTGRPGAGLPRRGAALRCRRVPGARGGPRGTGRYRGAAGGSGGQRGAGGCPRCPRPAARPLFAAANPRAPSPRPPIACGGRAVRSAPPPPSPPRPVRADITARPGGAGPGGRARPPPRGQWSSGGAVPQPSRIAPRAHGAARMVDVLLPRPLPGAMGEPSKRRPGLALCAGCGGRIQDPFLLRVSPDLEWHVACLKCAECGQPLDETCTCFLRDGKAYCKRDYSRLFGIKCAQCRAAFSSSDLVMRARDHVYHLECFRCAACGRQLLPGDQFCLRERDLLCRADHGPPPDGAAAARGPRSPALPPAAHLAGTGPRRAAAARGGRRGATGGRRGAAAAGLTVRALPARRRAGARAAAGPAAAGAQGGGEDDPREDGAEREAVAHAADLLRRQPAPRRPDEGAAGGDDGAQPARHPRLVPEQALQGQEEVHPHEAAAAAAARRQDGERRERGGREGARGGGAGPPGAALKPPGVPAEPAGPHRDAAGGRQPHPARERRAGQRRGGADLPAALEGAQRLRPAERPGAARRLPAAGEPRAPRRGDGGAAAGLTAPPLPPRPRSPFPSPAPWARPPAAT</sequence>
<feature type="compositionally biased region" description="Gly residues" evidence="7">
    <location>
        <begin position="314"/>
        <end position="326"/>
    </location>
</feature>
<reference evidence="9" key="3">
    <citation type="submission" date="2025-09" db="UniProtKB">
        <authorList>
            <consortium name="Ensembl"/>
        </authorList>
    </citation>
    <scope>IDENTIFICATION</scope>
</reference>
<dbReference type="GO" id="GO:0045944">
    <property type="term" value="P:positive regulation of transcription by RNA polymerase II"/>
    <property type="evidence" value="ECO:0007669"/>
    <property type="project" value="InterPro"/>
</dbReference>
<feature type="compositionally biased region" description="Low complexity" evidence="7">
    <location>
        <begin position="629"/>
        <end position="639"/>
    </location>
</feature>
<dbReference type="Proteomes" id="UP000694556">
    <property type="component" value="Chromosome 11"/>
</dbReference>
<feature type="compositionally biased region" description="Pro residues" evidence="7">
    <location>
        <begin position="363"/>
        <end position="372"/>
    </location>
</feature>